<dbReference type="PANTHER" id="PTHR33337">
    <property type="entry name" value="GFA DOMAIN-CONTAINING PROTEIN"/>
    <property type="match status" value="1"/>
</dbReference>
<evidence type="ECO:0000256" key="4">
    <source>
        <dbReference type="ARBA" id="ARBA00023239"/>
    </source>
</evidence>
<proteinExistence type="inferred from homology"/>
<dbReference type="Gene3D" id="3.90.1590.10">
    <property type="entry name" value="glutathione-dependent formaldehyde- activating enzyme (gfa)"/>
    <property type="match status" value="1"/>
</dbReference>
<evidence type="ECO:0000313" key="7">
    <source>
        <dbReference type="Proteomes" id="UP001325479"/>
    </source>
</evidence>
<name>A0ABZ0WHI5_9BURK</name>
<dbReference type="Proteomes" id="UP001325479">
    <property type="component" value="Chromosome"/>
</dbReference>
<dbReference type="SUPFAM" id="SSF51316">
    <property type="entry name" value="Mss4-like"/>
    <property type="match status" value="1"/>
</dbReference>
<evidence type="ECO:0000256" key="3">
    <source>
        <dbReference type="ARBA" id="ARBA00022833"/>
    </source>
</evidence>
<dbReference type="PANTHER" id="PTHR33337:SF40">
    <property type="entry name" value="CENP-V_GFA DOMAIN-CONTAINING PROTEIN-RELATED"/>
    <property type="match status" value="1"/>
</dbReference>
<organism evidence="6 7">
    <name type="scientific">Paraburkholderia kururiensis</name>
    <dbReference type="NCBI Taxonomy" id="984307"/>
    <lineage>
        <taxon>Bacteria</taxon>
        <taxon>Pseudomonadati</taxon>
        <taxon>Pseudomonadota</taxon>
        <taxon>Betaproteobacteria</taxon>
        <taxon>Burkholderiales</taxon>
        <taxon>Burkholderiaceae</taxon>
        <taxon>Paraburkholderia</taxon>
    </lineage>
</organism>
<accession>A0ABZ0WHI5</accession>
<dbReference type="InterPro" id="IPR011057">
    <property type="entry name" value="Mss4-like_sf"/>
</dbReference>
<keyword evidence="2" id="KW-0479">Metal-binding</keyword>
<gene>
    <name evidence="6" type="ORF">U0042_22435</name>
</gene>
<evidence type="ECO:0000256" key="1">
    <source>
        <dbReference type="ARBA" id="ARBA00005495"/>
    </source>
</evidence>
<evidence type="ECO:0000256" key="2">
    <source>
        <dbReference type="ARBA" id="ARBA00022723"/>
    </source>
</evidence>
<keyword evidence="7" id="KW-1185">Reference proteome</keyword>
<dbReference type="Pfam" id="PF04828">
    <property type="entry name" value="GFA"/>
    <property type="match status" value="1"/>
</dbReference>
<dbReference type="RefSeq" id="WP_114809073.1">
    <property type="nucleotide sequence ID" value="NZ_CP139965.1"/>
</dbReference>
<comment type="similarity">
    <text evidence="1">Belongs to the Gfa family.</text>
</comment>
<evidence type="ECO:0000259" key="5">
    <source>
        <dbReference type="PROSITE" id="PS51891"/>
    </source>
</evidence>
<evidence type="ECO:0000313" key="6">
    <source>
        <dbReference type="EMBL" id="WQD76813.1"/>
    </source>
</evidence>
<dbReference type="InterPro" id="IPR006913">
    <property type="entry name" value="CENP-V/GFA"/>
</dbReference>
<reference evidence="6 7" key="1">
    <citation type="submission" date="2023-12" db="EMBL/GenBank/DDBJ databases">
        <title>Genome sequencing and assembly of bacterial species from a model synthetic community.</title>
        <authorList>
            <person name="Hogle S.L."/>
        </authorList>
    </citation>
    <scope>NUCLEOTIDE SEQUENCE [LARGE SCALE GENOMIC DNA]</scope>
    <source>
        <strain evidence="6 7">HAMBI 2494</strain>
    </source>
</reference>
<keyword evidence="3" id="KW-0862">Zinc</keyword>
<dbReference type="EMBL" id="CP139965">
    <property type="protein sequence ID" value="WQD76813.1"/>
    <property type="molecule type" value="Genomic_DNA"/>
</dbReference>
<feature type="domain" description="CENP-V/GFA" evidence="5">
    <location>
        <begin position="3"/>
        <end position="110"/>
    </location>
</feature>
<protein>
    <submittedName>
        <fullName evidence="6">GFA family protein</fullName>
    </submittedName>
</protein>
<dbReference type="PROSITE" id="PS51891">
    <property type="entry name" value="CENP_V_GFA"/>
    <property type="match status" value="1"/>
</dbReference>
<keyword evidence="4" id="KW-0456">Lyase</keyword>
<sequence length="133" mass="14768">MLLTGGCHCGHVRYEVQAEPFDSTVCHCADCRRVVAAPVVAWFSVPRTAFRFVSGEPKRYASSEPVLRTFCPDCGTPLTYQHHDYPDDIDVATCSLDAPERVPPMHHTWTSHALPWVVVADGLPRYPQDATDG</sequence>